<protein>
    <submittedName>
        <fullName evidence="1">Uncharacterized protein</fullName>
    </submittedName>
</protein>
<keyword evidence="2" id="KW-1185">Reference proteome</keyword>
<dbReference type="EMBL" id="BTRK01000006">
    <property type="protein sequence ID" value="GMR59257.1"/>
    <property type="molecule type" value="Genomic_DNA"/>
</dbReference>
<dbReference type="PANTHER" id="PTHR37962:SF2">
    <property type="entry name" value="MALE STERILE (3) 76CA"/>
    <property type="match status" value="1"/>
</dbReference>
<gene>
    <name evidence="1" type="ORF">PMAYCL1PPCAC_29452</name>
</gene>
<reference evidence="2" key="1">
    <citation type="submission" date="2022-10" db="EMBL/GenBank/DDBJ databases">
        <title>Genome assembly of Pristionchus species.</title>
        <authorList>
            <person name="Yoshida K."/>
            <person name="Sommer R.J."/>
        </authorList>
    </citation>
    <scope>NUCLEOTIDE SEQUENCE [LARGE SCALE GENOMIC DNA]</scope>
    <source>
        <strain evidence="2">RS5460</strain>
    </source>
</reference>
<name>A0AAN5DBP3_9BILA</name>
<dbReference type="AlphaFoldDB" id="A0AAN5DBP3"/>
<sequence length="164" mass="18689">QVDYVAVKGPVGKHLHRYVRHALKHRSLSEWKIFCFMLISCEKAVSLVYRKDIDLFCVLDSHAHDRNRTGSIVAVSNGRNLCQLSEWIESRLFADHKSTKSKKFELSLLQWTNSRDVPSLSPNIQVNVKIYHRPPSSKLHSVICTTMSPKSSFISLSSDSGYES</sequence>
<organism evidence="1 2">
    <name type="scientific">Pristionchus mayeri</name>
    <dbReference type="NCBI Taxonomy" id="1317129"/>
    <lineage>
        <taxon>Eukaryota</taxon>
        <taxon>Metazoa</taxon>
        <taxon>Ecdysozoa</taxon>
        <taxon>Nematoda</taxon>
        <taxon>Chromadorea</taxon>
        <taxon>Rhabditida</taxon>
        <taxon>Rhabditina</taxon>
        <taxon>Diplogasteromorpha</taxon>
        <taxon>Diplogasteroidea</taxon>
        <taxon>Neodiplogasteridae</taxon>
        <taxon>Pristionchus</taxon>
    </lineage>
</organism>
<evidence type="ECO:0000313" key="1">
    <source>
        <dbReference type="EMBL" id="GMR59257.1"/>
    </source>
</evidence>
<feature type="non-terminal residue" evidence="1">
    <location>
        <position position="164"/>
    </location>
</feature>
<dbReference type="PANTHER" id="PTHR37962">
    <property type="entry name" value="MALE STERILE (3) 76CA"/>
    <property type="match status" value="1"/>
</dbReference>
<comment type="caution">
    <text evidence="1">The sequence shown here is derived from an EMBL/GenBank/DDBJ whole genome shotgun (WGS) entry which is preliminary data.</text>
</comment>
<evidence type="ECO:0000313" key="2">
    <source>
        <dbReference type="Proteomes" id="UP001328107"/>
    </source>
</evidence>
<feature type="non-terminal residue" evidence="1">
    <location>
        <position position="1"/>
    </location>
</feature>
<accession>A0AAN5DBP3</accession>
<dbReference type="Proteomes" id="UP001328107">
    <property type="component" value="Unassembled WGS sequence"/>
</dbReference>
<proteinExistence type="predicted"/>